<dbReference type="InterPro" id="IPR029061">
    <property type="entry name" value="THDP-binding"/>
</dbReference>
<evidence type="ECO:0000256" key="11">
    <source>
        <dbReference type="ARBA" id="ARBA00048670"/>
    </source>
</evidence>
<dbReference type="Gene3D" id="3.40.50.1220">
    <property type="entry name" value="TPP-binding domain"/>
    <property type="match status" value="1"/>
</dbReference>
<feature type="domain" description="Thiamine pyrophosphate enzyme central" evidence="13">
    <location>
        <begin position="194"/>
        <end position="327"/>
    </location>
</feature>
<evidence type="ECO:0000256" key="6">
    <source>
        <dbReference type="ARBA" id="ARBA00022679"/>
    </source>
</evidence>
<evidence type="ECO:0000256" key="5">
    <source>
        <dbReference type="ARBA" id="ARBA00022605"/>
    </source>
</evidence>
<dbReference type="EMBL" id="CP113864">
    <property type="protein sequence ID" value="WAM31287.1"/>
    <property type="molecule type" value="Genomic_DNA"/>
</dbReference>
<evidence type="ECO:0000259" key="15">
    <source>
        <dbReference type="Pfam" id="PF02776"/>
    </source>
</evidence>
<keyword evidence="6 12" id="KW-0808">Transferase</keyword>
<dbReference type="CDD" id="cd02015">
    <property type="entry name" value="TPP_AHAS"/>
    <property type="match status" value="1"/>
</dbReference>
<dbReference type="CDD" id="cd07035">
    <property type="entry name" value="TPP_PYR_POX_like"/>
    <property type="match status" value="1"/>
</dbReference>
<dbReference type="InterPro" id="IPR039368">
    <property type="entry name" value="AHAS_TPP"/>
</dbReference>
<feature type="domain" description="Thiamine pyrophosphate enzyme N-terminal TPP-binding" evidence="15">
    <location>
        <begin position="5"/>
        <end position="119"/>
    </location>
</feature>
<organism evidence="16 17">
    <name type="scientific">Caldicellulosiruptor naganoensis</name>
    <dbReference type="NCBI Taxonomy" id="29324"/>
    <lineage>
        <taxon>Bacteria</taxon>
        <taxon>Bacillati</taxon>
        <taxon>Bacillota</taxon>
        <taxon>Bacillota incertae sedis</taxon>
        <taxon>Caldicellulosiruptorales</taxon>
        <taxon>Caldicellulosiruptoraceae</taxon>
        <taxon>Caldicellulosiruptor</taxon>
    </lineage>
</organism>
<reference evidence="16" key="1">
    <citation type="submission" date="2022-12" db="EMBL/GenBank/DDBJ databases">
        <authorList>
            <person name="Bing R.G."/>
            <person name="Willard D.J."/>
            <person name="Manesh M.J.H."/>
            <person name="Laemthong T."/>
            <person name="Crosby J.R."/>
            <person name="Kelly R.M."/>
        </authorList>
    </citation>
    <scope>NUCLEOTIDE SEQUENCE</scope>
    <source>
        <strain evidence="16">DSM 8991</strain>
    </source>
</reference>
<dbReference type="InterPro" id="IPR000399">
    <property type="entry name" value="TPP-bd_CS"/>
</dbReference>
<dbReference type="NCBIfam" id="TIGR00118">
    <property type="entry name" value="acolac_lg"/>
    <property type="match status" value="1"/>
</dbReference>
<dbReference type="PANTHER" id="PTHR18968:SF13">
    <property type="entry name" value="ACETOLACTATE SYNTHASE CATALYTIC SUBUNIT, MITOCHONDRIAL"/>
    <property type="match status" value="1"/>
</dbReference>
<proteinExistence type="inferred from homology"/>
<evidence type="ECO:0000256" key="10">
    <source>
        <dbReference type="ARBA" id="ARBA00023304"/>
    </source>
</evidence>
<dbReference type="Pfam" id="PF00205">
    <property type="entry name" value="TPP_enzyme_M"/>
    <property type="match status" value="1"/>
</dbReference>
<evidence type="ECO:0000256" key="4">
    <source>
        <dbReference type="ARBA" id="ARBA00013145"/>
    </source>
</evidence>
<evidence type="ECO:0000256" key="7">
    <source>
        <dbReference type="ARBA" id="ARBA00022723"/>
    </source>
</evidence>
<gene>
    <name evidence="16" type="primary">ilvB</name>
    <name evidence="16" type="ORF">OTJ99_002133</name>
</gene>
<evidence type="ECO:0000256" key="8">
    <source>
        <dbReference type="ARBA" id="ARBA00022842"/>
    </source>
</evidence>
<dbReference type="PANTHER" id="PTHR18968">
    <property type="entry name" value="THIAMINE PYROPHOSPHATE ENZYMES"/>
    <property type="match status" value="1"/>
</dbReference>
<dbReference type="InterPro" id="IPR012846">
    <property type="entry name" value="Acetolactate_synth_lsu"/>
</dbReference>
<evidence type="ECO:0000256" key="1">
    <source>
        <dbReference type="ARBA" id="ARBA00004974"/>
    </source>
</evidence>
<dbReference type="InterPro" id="IPR029035">
    <property type="entry name" value="DHS-like_NAD/FAD-binding_dom"/>
</dbReference>
<evidence type="ECO:0000256" key="12">
    <source>
        <dbReference type="RuleBase" id="RU003591"/>
    </source>
</evidence>
<dbReference type="GO" id="GO:0003984">
    <property type="term" value="F:acetolactate synthase activity"/>
    <property type="evidence" value="ECO:0007669"/>
    <property type="project" value="UniProtKB-EC"/>
</dbReference>
<evidence type="ECO:0000259" key="13">
    <source>
        <dbReference type="Pfam" id="PF00205"/>
    </source>
</evidence>
<comment type="pathway">
    <text evidence="1 12">Amino-acid biosynthesis; L-isoleucine biosynthesis; L-isoleucine from 2-oxobutanoate: step 1/4.</text>
</comment>
<comment type="similarity">
    <text evidence="3 12">Belongs to the TPP enzyme family.</text>
</comment>
<evidence type="ECO:0000259" key="14">
    <source>
        <dbReference type="Pfam" id="PF02775"/>
    </source>
</evidence>
<dbReference type="PROSITE" id="PS00187">
    <property type="entry name" value="TPP_ENZYMES"/>
    <property type="match status" value="1"/>
</dbReference>
<comment type="cofactor">
    <cofactor evidence="12">
        <name>thiamine diphosphate</name>
        <dbReference type="ChEBI" id="CHEBI:58937"/>
    </cofactor>
    <text evidence="12">Binds 1 thiamine pyrophosphate per subunit.</text>
</comment>
<protein>
    <recommendedName>
        <fullName evidence="4 12">Acetolactate synthase</fullName>
        <ecNumber evidence="4 12">2.2.1.6</ecNumber>
    </recommendedName>
</protein>
<dbReference type="EC" id="2.2.1.6" evidence="4 12"/>
<comment type="pathway">
    <text evidence="2 12">Amino-acid biosynthesis; L-valine biosynthesis; L-valine from pyruvate: step 1/4.</text>
</comment>
<comment type="cofactor">
    <cofactor evidence="12">
        <name>Mg(2+)</name>
        <dbReference type="ChEBI" id="CHEBI:18420"/>
    </cofactor>
    <text evidence="12">Binds 1 Mg(2+) ion per subunit.</text>
</comment>
<evidence type="ECO:0000256" key="2">
    <source>
        <dbReference type="ARBA" id="ARBA00005025"/>
    </source>
</evidence>
<keyword evidence="17" id="KW-1185">Reference proteome</keyword>
<dbReference type="Proteomes" id="UP001164745">
    <property type="component" value="Chromosome"/>
</dbReference>
<evidence type="ECO:0000313" key="16">
    <source>
        <dbReference type="EMBL" id="WAM31287.1"/>
    </source>
</evidence>
<evidence type="ECO:0000256" key="3">
    <source>
        <dbReference type="ARBA" id="ARBA00007812"/>
    </source>
</evidence>
<keyword evidence="10 12" id="KW-0100">Branched-chain amino acid biosynthesis</keyword>
<dbReference type="InterPro" id="IPR012001">
    <property type="entry name" value="Thiamin_PyroP_enz_TPP-bd_dom"/>
</dbReference>
<dbReference type="InterPro" id="IPR012000">
    <property type="entry name" value="Thiamin_PyroP_enz_cen_dom"/>
</dbReference>
<dbReference type="SUPFAM" id="SSF52467">
    <property type="entry name" value="DHS-like NAD/FAD-binding domain"/>
    <property type="match status" value="1"/>
</dbReference>
<dbReference type="Pfam" id="PF02776">
    <property type="entry name" value="TPP_enzyme_N"/>
    <property type="match status" value="1"/>
</dbReference>
<evidence type="ECO:0000313" key="17">
    <source>
        <dbReference type="Proteomes" id="UP001164745"/>
    </source>
</evidence>
<keyword evidence="8 12" id="KW-0460">Magnesium</keyword>
<dbReference type="Pfam" id="PF02775">
    <property type="entry name" value="TPP_enzyme_C"/>
    <property type="match status" value="1"/>
</dbReference>
<dbReference type="InterPro" id="IPR011766">
    <property type="entry name" value="TPP_enzyme_TPP-bd"/>
</dbReference>
<dbReference type="SUPFAM" id="SSF52518">
    <property type="entry name" value="Thiamin diphosphate-binding fold (THDP-binding)"/>
    <property type="match status" value="2"/>
</dbReference>
<name>A0ABY7BEP8_9FIRM</name>
<keyword evidence="5 12" id="KW-0028">Amino-acid biosynthesis</keyword>
<dbReference type="Gene3D" id="3.40.50.970">
    <property type="match status" value="2"/>
</dbReference>
<sequence>MKVKMTVARAMVEVLKSEGVEIIFGIPGAAIYPFYDALYSSDIKHVLVRTEQAAVHEASGYARTTGKVGVCVATSGPGATNLITGIATAYMDSVPIVAITGQVNSSLIGKDVFQEVDITGATAPFTKHNYLVKDPKKIVRILKEAFYIASTGRRGPVLIDVPIDVQMQEIEFEIPKEIDIPGYKPKEKGHPLQIKRAVEAIENSKRPVVCSGGGVIASGASEELRILVEKQKIPVISTLMGIGCIPTDHPYYLGMIGSHGQKEANLALRQADLLIVIGARLADRALGDTKITDNMKIIHIDIDPAEIGKNVDTNVPIVGDAKQVLSEINKRISERKDFWAHEIKAQKKVLPDDDKLHPYDVLREISRAYNGDYIITTDVGQHQIWAAHNLYIKEPGTFITSGGLGTMGYGVPAAIGAKFGRPDKEVISITGDGSFQMLLQELATIKREQVPVKIVLFNNTRLGMVYELQKRRCSGRFIATCLDGNPDFMILAKAYDIQSMRIDKKDQVREAVETLKNHKGPFLLEVVISPDEPTIPQ</sequence>
<comment type="catalytic activity">
    <reaction evidence="11 12">
        <text>2 pyruvate + H(+) = (2S)-2-acetolactate + CO2</text>
        <dbReference type="Rhea" id="RHEA:25249"/>
        <dbReference type="ChEBI" id="CHEBI:15361"/>
        <dbReference type="ChEBI" id="CHEBI:15378"/>
        <dbReference type="ChEBI" id="CHEBI:16526"/>
        <dbReference type="ChEBI" id="CHEBI:58476"/>
        <dbReference type="EC" id="2.2.1.6"/>
    </reaction>
</comment>
<accession>A0ABY7BEP8</accession>
<feature type="domain" description="Thiamine pyrophosphate enzyme TPP-binding" evidence="14">
    <location>
        <begin position="378"/>
        <end position="526"/>
    </location>
</feature>
<dbReference type="RefSeq" id="WP_045166256.1">
    <property type="nucleotide sequence ID" value="NZ_CP113864.1"/>
</dbReference>
<keyword evidence="7 12" id="KW-0479">Metal-binding</keyword>
<keyword evidence="9 12" id="KW-0786">Thiamine pyrophosphate</keyword>
<evidence type="ECO:0000256" key="9">
    <source>
        <dbReference type="ARBA" id="ARBA00023052"/>
    </source>
</evidence>
<dbReference type="InterPro" id="IPR045229">
    <property type="entry name" value="TPP_enz"/>
</dbReference>